<evidence type="ECO:0000313" key="2">
    <source>
        <dbReference type="EMBL" id="KAG8048221.1"/>
    </source>
</evidence>
<comment type="caution">
    <text evidence="2">The sequence shown here is derived from an EMBL/GenBank/DDBJ whole genome shotgun (WGS) entry which is preliminary data.</text>
</comment>
<name>A0A8J5R7M2_ZIZPA</name>
<dbReference type="Proteomes" id="UP000729402">
    <property type="component" value="Unassembled WGS sequence"/>
</dbReference>
<feature type="compositionally biased region" description="Gly residues" evidence="1">
    <location>
        <begin position="98"/>
        <end position="110"/>
    </location>
</feature>
<organism evidence="2 3">
    <name type="scientific">Zizania palustris</name>
    <name type="common">Northern wild rice</name>
    <dbReference type="NCBI Taxonomy" id="103762"/>
    <lineage>
        <taxon>Eukaryota</taxon>
        <taxon>Viridiplantae</taxon>
        <taxon>Streptophyta</taxon>
        <taxon>Embryophyta</taxon>
        <taxon>Tracheophyta</taxon>
        <taxon>Spermatophyta</taxon>
        <taxon>Magnoliopsida</taxon>
        <taxon>Liliopsida</taxon>
        <taxon>Poales</taxon>
        <taxon>Poaceae</taxon>
        <taxon>BOP clade</taxon>
        <taxon>Oryzoideae</taxon>
        <taxon>Oryzeae</taxon>
        <taxon>Zizaniinae</taxon>
        <taxon>Zizania</taxon>
    </lineage>
</organism>
<feature type="region of interest" description="Disordered" evidence="1">
    <location>
        <begin position="83"/>
        <end position="110"/>
    </location>
</feature>
<gene>
    <name evidence="2" type="ORF">GUJ93_ZPchr0008g13463</name>
</gene>
<evidence type="ECO:0000256" key="1">
    <source>
        <dbReference type="SAM" id="MobiDB-lite"/>
    </source>
</evidence>
<keyword evidence="3" id="KW-1185">Reference proteome</keyword>
<evidence type="ECO:0000313" key="3">
    <source>
        <dbReference type="Proteomes" id="UP000729402"/>
    </source>
</evidence>
<feature type="compositionally biased region" description="Acidic residues" evidence="1">
    <location>
        <begin position="16"/>
        <end position="26"/>
    </location>
</feature>
<accession>A0A8J5R7M2</accession>
<proteinExistence type="predicted"/>
<reference evidence="2" key="2">
    <citation type="submission" date="2021-02" db="EMBL/GenBank/DDBJ databases">
        <authorList>
            <person name="Kimball J.A."/>
            <person name="Haas M.W."/>
            <person name="Macchietto M."/>
            <person name="Kono T."/>
            <person name="Duquette J."/>
            <person name="Shao M."/>
        </authorList>
    </citation>
    <scope>NUCLEOTIDE SEQUENCE</scope>
    <source>
        <tissue evidence="2">Fresh leaf tissue</tissue>
    </source>
</reference>
<feature type="region of interest" description="Disordered" evidence="1">
    <location>
        <begin position="1"/>
        <end position="38"/>
    </location>
</feature>
<reference evidence="2" key="1">
    <citation type="journal article" date="2021" name="bioRxiv">
        <title>Whole Genome Assembly and Annotation of Northern Wild Rice, Zizania palustris L., Supports a Whole Genome Duplication in the Zizania Genus.</title>
        <authorList>
            <person name="Haas M."/>
            <person name="Kono T."/>
            <person name="Macchietto M."/>
            <person name="Millas R."/>
            <person name="McGilp L."/>
            <person name="Shao M."/>
            <person name="Duquette J."/>
            <person name="Hirsch C.N."/>
            <person name="Kimball J."/>
        </authorList>
    </citation>
    <scope>NUCLEOTIDE SEQUENCE</scope>
    <source>
        <tissue evidence="2">Fresh leaf tissue</tissue>
    </source>
</reference>
<protein>
    <submittedName>
        <fullName evidence="2">Uncharacterized protein</fullName>
    </submittedName>
</protein>
<sequence>MTPRAGGFALLTDRGDDAEKDDDADAAEGARMPPQRGDELLSLRWISCSAAASSRWVKVKRVGEVVDAARGYDDMSPPFSAFSASVQRPRAPSTAAGEVGGGGGGGGGGG</sequence>
<dbReference type="AlphaFoldDB" id="A0A8J5R7M2"/>
<dbReference type="EMBL" id="JAAALK010000290">
    <property type="protein sequence ID" value="KAG8048221.1"/>
    <property type="molecule type" value="Genomic_DNA"/>
</dbReference>